<name>A0A2W5R4E9_ANCNO</name>
<evidence type="ECO:0008006" key="4">
    <source>
        <dbReference type="Google" id="ProtNLM"/>
    </source>
</evidence>
<organism evidence="2 3">
    <name type="scientific">Ancylobacter novellus</name>
    <name type="common">Thiobacillus novellus</name>
    <dbReference type="NCBI Taxonomy" id="921"/>
    <lineage>
        <taxon>Bacteria</taxon>
        <taxon>Pseudomonadati</taxon>
        <taxon>Pseudomonadota</taxon>
        <taxon>Alphaproteobacteria</taxon>
        <taxon>Hyphomicrobiales</taxon>
        <taxon>Xanthobacteraceae</taxon>
        <taxon>Ancylobacter</taxon>
    </lineage>
</organism>
<keyword evidence="1" id="KW-0472">Membrane</keyword>
<comment type="caution">
    <text evidence="2">The sequence shown here is derived from an EMBL/GenBank/DDBJ whole genome shotgun (WGS) entry which is preliminary data.</text>
</comment>
<feature type="transmembrane region" description="Helical" evidence="1">
    <location>
        <begin position="189"/>
        <end position="209"/>
    </location>
</feature>
<reference evidence="2 3" key="1">
    <citation type="submission" date="2017-08" db="EMBL/GenBank/DDBJ databases">
        <title>Infants hospitalized years apart are colonized by the same room-sourced microbial strains.</title>
        <authorList>
            <person name="Brooks B."/>
            <person name="Olm M.R."/>
            <person name="Firek B.A."/>
            <person name="Baker R."/>
            <person name="Thomas B.C."/>
            <person name="Morowitz M.J."/>
            <person name="Banfield J.F."/>
        </authorList>
    </citation>
    <scope>NUCLEOTIDE SEQUENCE [LARGE SCALE GENOMIC DNA]</scope>
    <source>
        <strain evidence="2">S2_005_001_R2_27</strain>
    </source>
</reference>
<feature type="transmembrane region" description="Helical" evidence="1">
    <location>
        <begin position="50"/>
        <end position="70"/>
    </location>
</feature>
<sequence>MFIATRVAEESILAFAIVLFLLQFAAHEIGYRIGVLRGRHSDGNAESVRVVVGGMLALLAFVLALTLSFANGRFNERRLGAQEEANAIGTAWLRAKALGGVHGEEIASMLERYTQVRIAFIKAGGDVEQIDATSRETNELQTRIWGHLTRIVQDAPTPVAASLMVSLNETFDMSAAERFAFEVRLPHQIFWLLMFMTIICMGCLGYQFGLQQKPSRVMVAILISMWTAAVVDILDLGSGRLGNLRTPVTSYEWTQQSFKGGIPLPPP</sequence>
<evidence type="ECO:0000313" key="3">
    <source>
        <dbReference type="Proteomes" id="UP000248887"/>
    </source>
</evidence>
<dbReference type="AlphaFoldDB" id="A0A2W5R4E9"/>
<protein>
    <recommendedName>
        <fullName evidence="4">DUF4239 domain-containing protein</fullName>
    </recommendedName>
</protein>
<dbReference type="Proteomes" id="UP000248887">
    <property type="component" value="Unassembled WGS sequence"/>
</dbReference>
<proteinExistence type="predicted"/>
<keyword evidence="1" id="KW-1133">Transmembrane helix</keyword>
<dbReference type="EMBL" id="QFQD01000017">
    <property type="protein sequence ID" value="PZQ83599.1"/>
    <property type="molecule type" value="Genomic_DNA"/>
</dbReference>
<keyword evidence="1" id="KW-0812">Transmembrane</keyword>
<evidence type="ECO:0000256" key="1">
    <source>
        <dbReference type="SAM" id="Phobius"/>
    </source>
</evidence>
<gene>
    <name evidence="2" type="ORF">DI549_07000</name>
</gene>
<accession>A0A2W5R4E9</accession>
<evidence type="ECO:0000313" key="2">
    <source>
        <dbReference type="EMBL" id="PZQ83599.1"/>
    </source>
</evidence>